<name>A0A484B7H4_DRONA</name>
<dbReference type="Proteomes" id="UP000295192">
    <property type="component" value="Unassembled WGS sequence"/>
</dbReference>
<proteinExistence type="predicted"/>
<dbReference type="AlphaFoldDB" id="A0A484B7H4"/>
<evidence type="ECO:0000313" key="2">
    <source>
        <dbReference type="Proteomes" id="UP000295192"/>
    </source>
</evidence>
<gene>
    <name evidence="1" type="ORF">AWZ03_009327</name>
</gene>
<reference evidence="1 2" key="1">
    <citation type="journal article" date="2019" name="J. Hered.">
        <title>An Improved Genome Assembly for Drosophila navojoa, the Basal Species in the mojavensis Cluster.</title>
        <authorList>
            <person name="Vanderlinde T."/>
            <person name="Dupim E.G."/>
            <person name="Nazario-Yepiz N.O."/>
            <person name="Carvalho A.B."/>
        </authorList>
    </citation>
    <scope>NUCLEOTIDE SEQUENCE [LARGE SCALE GENOMIC DNA]</scope>
    <source>
        <strain evidence="1">Navoj_Jal97</strain>
        <tissue evidence="1">Whole organism</tissue>
    </source>
</reference>
<accession>A0A484B7H4</accession>
<evidence type="ECO:0000313" key="1">
    <source>
        <dbReference type="EMBL" id="TDG44242.1"/>
    </source>
</evidence>
<comment type="caution">
    <text evidence="1">The sequence shown here is derived from an EMBL/GenBank/DDBJ whole genome shotgun (WGS) entry which is preliminary data.</text>
</comment>
<keyword evidence="2" id="KW-1185">Reference proteome</keyword>
<protein>
    <submittedName>
        <fullName evidence="1">Uncharacterized protein</fullName>
    </submittedName>
</protein>
<sequence length="143" mass="15404">MAVKIYGQFCTFLMCENRSAAEQAAAAAGVGGRQRDFAVRQPHENNQLQQTEPDTARDRPECAIAIESLHETLDAINAGQPRAGQGTTSQRSVAKAMFANANALRHAYDQPARPPLLHANAACGALDANNIVATSQRDQRSFI</sequence>
<dbReference type="EMBL" id="LSRL02000112">
    <property type="protein sequence ID" value="TDG44242.1"/>
    <property type="molecule type" value="Genomic_DNA"/>
</dbReference>
<organism evidence="1 2">
    <name type="scientific">Drosophila navojoa</name>
    <name type="common">Fruit fly</name>
    <dbReference type="NCBI Taxonomy" id="7232"/>
    <lineage>
        <taxon>Eukaryota</taxon>
        <taxon>Metazoa</taxon>
        <taxon>Ecdysozoa</taxon>
        <taxon>Arthropoda</taxon>
        <taxon>Hexapoda</taxon>
        <taxon>Insecta</taxon>
        <taxon>Pterygota</taxon>
        <taxon>Neoptera</taxon>
        <taxon>Endopterygota</taxon>
        <taxon>Diptera</taxon>
        <taxon>Brachycera</taxon>
        <taxon>Muscomorpha</taxon>
        <taxon>Ephydroidea</taxon>
        <taxon>Drosophilidae</taxon>
        <taxon>Drosophila</taxon>
    </lineage>
</organism>